<feature type="domain" description="HMG box" evidence="19">
    <location>
        <begin position="547"/>
        <end position="628"/>
    </location>
</feature>
<keyword evidence="6" id="KW-0235">DNA replication</keyword>
<name>A0AAW0J718_MYOGA</name>
<feature type="region of interest" description="Disordered" evidence="18">
    <location>
        <begin position="790"/>
        <end position="878"/>
    </location>
</feature>
<dbReference type="Pfam" id="PF21103">
    <property type="entry name" value="PH1_SSRP1-like"/>
    <property type="match status" value="1"/>
</dbReference>
<feature type="region of interest" description="Disordered" evidence="18">
    <location>
        <begin position="1183"/>
        <end position="1221"/>
    </location>
</feature>
<dbReference type="CDD" id="cd21994">
    <property type="entry name" value="HMG-box_SSRP1-like"/>
    <property type="match status" value="1"/>
</dbReference>
<keyword evidence="10" id="KW-0804">Transcription</keyword>
<gene>
    <name evidence="20" type="ORF">U0070_014427</name>
</gene>
<evidence type="ECO:0000256" key="7">
    <source>
        <dbReference type="ARBA" id="ARBA00022763"/>
    </source>
</evidence>
<dbReference type="GO" id="GO:0006260">
    <property type="term" value="P:DNA replication"/>
    <property type="evidence" value="ECO:0007669"/>
    <property type="project" value="UniProtKB-KW"/>
</dbReference>
<feature type="compositionally biased region" description="Basic and acidic residues" evidence="18">
    <location>
        <begin position="2451"/>
        <end position="2464"/>
    </location>
</feature>
<feature type="compositionally biased region" description="Basic and acidic residues" evidence="18">
    <location>
        <begin position="1848"/>
        <end position="1864"/>
    </location>
</feature>
<dbReference type="InterPro" id="IPR040006">
    <property type="entry name" value="TNKS1BP1-like"/>
</dbReference>
<evidence type="ECO:0000256" key="5">
    <source>
        <dbReference type="ARBA" id="ARBA00022454"/>
    </source>
</evidence>
<dbReference type="CDD" id="cd13230">
    <property type="entry name" value="PH1_SSRP1-like"/>
    <property type="match status" value="1"/>
</dbReference>
<dbReference type="InterPro" id="IPR048993">
    <property type="entry name" value="SSRP1-like_PH1"/>
</dbReference>
<dbReference type="SMART" id="SM00398">
    <property type="entry name" value="HMG"/>
    <property type="match status" value="1"/>
</dbReference>
<organism evidence="20 21">
    <name type="scientific">Myodes glareolus</name>
    <name type="common">Bank vole</name>
    <name type="synonym">Clethrionomys glareolus</name>
    <dbReference type="NCBI Taxonomy" id="447135"/>
    <lineage>
        <taxon>Eukaryota</taxon>
        <taxon>Metazoa</taxon>
        <taxon>Chordata</taxon>
        <taxon>Craniata</taxon>
        <taxon>Vertebrata</taxon>
        <taxon>Euteleostomi</taxon>
        <taxon>Mammalia</taxon>
        <taxon>Eutheria</taxon>
        <taxon>Euarchontoglires</taxon>
        <taxon>Glires</taxon>
        <taxon>Rodentia</taxon>
        <taxon>Myomorpha</taxon>
        <taxon>Muroidea</taxon>
        <taxon>Cricetidae</taxon>
        <taxon>Arvicolinae</taxon>
        <taxon>Myodes</taxon>
    </lineage>
</organism>
<feature type="compositionally biased region" description="Low complexity" evidence="18">
    <location>
        <begin position="497"/>
        <end position="507"/>
    </location>
</feature>
<feature type="compositionally biased region" description="Low complexity" evidence="18">
    <location>
        <begin position="656"/>
        <end position="672"/>
    </location>
</feature>
<dbReference type="InterPro" id="IPR032764">
    <property type="entry name" value="Tankyrase-bd_C"/>
</dbReference>
<feature type="compositionally biased region" description="Low complexity" evidence="18">
    <location>
        <begin position="1613"/>
        <end position="1624"/>
    </location>
</feature>
<keyword evidence="5" id="KW-0158">Chromosome</keyword>
<feature type="compositionally biased region" description="Polar residues" evidence="18">
    <location>
        <begin position="985"/>
        <end position="998"/>
    </location>
</feature>
<feature type="compositionally biased region" description="Basic and acidic residues" evidence="18">
    <location>
        <begin position="577"/>
        <end position="637"/>
    </location>
</feature>
<feature type="region of interest" description="Disordered" evidence="18">
    <location>
        <begin position="1260"/>
        <end position="1544"/>
    </location>
</feature>
<feature type="compositionally biased region" description="Polar residues" evidence="18">
    <location>
        <begin position="2255"/>
        <end position="2268"/>
    </location>
</feature>
<dbReference type="Gene3D" id="2.30.29.30">
    <property type="entry name" value="Pleckstrin-homology domain (PH domain)/Phosphotyrosine-binding domain (PTB)"/>
    <property type="match status" value="2"/>
</dbReference>
<feature type="compositionally biased region" description="Acidic residues" evidence="18">
    <location>
        <begin position="470"/>
        <end position="496"/>
    </location>
</feature>
<proteinExistence type="inferred from homology"/>
<evidence type="ECO:0000256" key="10">
    <source>
        <dbReference type="ARBA" id="ARBA00023163"/>
    </source>
</evidence>
<feature type="region of interest" description="Disordered" evidence="18">
    <location>
        <begin position="1577"/>
        <end position="1656"/>
    </location>
</feature>
<evidence type="ECO:0000256" key="14">
    <source>
        <dbReference type="ARBA" id="ARBA00031592"/>
    </source>
</evidence>
<feature type="region of interest" description="Disordered" evidence="18">
    <location>
        <begin position="2059"/>
        <end position="2112"/>
    </location>
</feature>
<dbReference type="InterPro" id="IPR013719">
    <property type="entry name" value="RTT106/SPT16-like_middle_dom"/>
</dbReference>
<feature type="compositionally biased region" description="Pro residues" evidence="18">
    <location>
        <begin position="2390"/>
        <end position="2400"/>
    </location>
</feature>
<dbReference type="InterPro" id="IPR048985">
    <property type="entry name" value="SSRP1_C"/>
</dbReference>
<feature type="region of interest" description="Disordered" evidence="18">
    <location>
        <begin position="458"/>
        <end position="705"/>
    </location>
</feature>
<evidence type="ECO:0000256" key="8">
    <source>
        <dbReference type="ARBA" id="ARBA00023015"/>
    </source>
</evidence>
<evidence type="ECO:0000256" key="12">
    <source>
        <dbReference type="ARBA" id="ARBA00023242"/>
    </source>
</evidence>
<evidence type="ECO:0000256" key="17">
    <source>
        <dbReference type="PROSITE-ProRule" id="PRU00267"/>
    </source>
</evidence>
<feature type="compositionally biased region" description="Basic and acidic residues" evidence="18">
    <location>
        <begin position="1748"/>
        <end position="1763"/>
    </location>
</feature>
<feature type="compositionally biased region" description="Low complexity" evidence="18">
    <location>
        <begin position="1277"/>
        <end position="1291"/>
    </location>
</feature>
<dbReference type="InterPro" id="IPR000969">
    <property type="entry name" value="SSRP1/POB3"/>
</dbReference>
<dbReference type="FunFam" id="2.30.29.150:FF:000001">
    <property type="entry name" value="Fact complex subunit ssrp1"/>
    <property type="match status" value="1"/>
</dbReference>
<evidence type="ECO:0000313" key="20">
    <source>
        <dbReference type="EMBL" id="KAK7822328.1"/>
    </source>
</evidence>
<keyword evidence="11" id="KW-0234">DNA repair</keyword>
<feature type="compositionally biased region" description="Basic and acidic residues" evidence="18">
    <location>
        <begin position="2514"/>
        <end position="2528"/>
    </location>
</feature>
<feature type="DNA-binding region" description="HMG box" evidence="17">
    <location>
        <begin position="547"/>
        <end position="628"/>
    </location>
</feature>
<keyword evidence="12 17" id="KW-0539">Nucleus</keyword>
<dbReference type="FunFam" id="2.30.29.220:FF:000001">
    <property type="entry name" value="FACT complex subunit SSRP1"/>
    <property type="match status" value="1"/>
</dbReference>
<feature type="compositionally biased region" description="Basic residues" evidence="18">
    <location>
        <begin position="2426"/>
        <end position="2435"/>
    </location>
</feature>
<evidence type="ECO:0000256" key="9">
    <source>
        <dbReference type="ARBA" id="ARBA00023125"/>
    </source>
</evidence>
<dbReference type="GO" id="GO:0071479">
    <property type="term" value="P:cellular response to ionizing radiation"/>
    <property type="evidence" value="ECO:0007669"/>
    <property type="project" value="TreeGrafter"/>
</dbReference>
<dbReference type="Gene3D" id="2.30.29.220">
    <property type="entry name" value="Structure-specific recognition protein (SSRP1)"/>
    <property type="match status" value="1"/>
</dbReference>
<comment type="subcellular location">
    <subcellularLocation>
        <location evidence="1">Chromosome</location>
    </subcellularLocation>
    <subcellularLocation>
        <location evidence="2">Nucleus</location>
        <location evidence="2">Nucleolus</location>
    </subcellularLocation>
</comment>
<dbReference type="SMART" id="SM01287">
    <property type="entry name" value="Rtt106"/>
    <property type="match status" value="1"/>
</dbReference>
<dbReference type="InterPro" id="IPR038167">
    <property type="entry name" value="SSRP1_sf"/>
</dbReference>
<feature type="region of interest" description="Disordered" evidence="18">
    <location>
        <begin position="2218"/>
        <end position="2408"/>
    </location>
</feature>
<keyword evidence="21" id="KW-1185">Reference proteome</keyword>
<feature type="compositionally biased region" description="Basic and acidic residues" evidence="18">
    <location>
        <begin position="1513"/>
        <end position="1522"/>
    </location>
</feature>
<dbReference type="GO" id="GO:0000792">
    <property type="term" value="C:heterochromatin"/>
    <property type="evidence" value="ECO:0007669"/>
    <property type="project" value="TreeGrafter"/>
</dbReference>
<comment type="similarity">
    <text evidence="3">Belongs to the SSRP1 family.</text>
</comment>
<dbReference type="InterPro" id="IPR024954">
    <property type="entry name" value="SSRP1_DD"/>
</dbReference>
<dbReference type="Gene3D" id="1.10.30.10">
    <property type="entry name" value="High mobility group box domain"/>
    <property type="match status" value="1"/>
</dbReference>
<evidence type="ECO:0000256" key="15">
    <source>
        <dbReference type="ARBA" id="ARBA00068863"/>
    </source>
</evidence>
<dbReference type="PRINTS" id="PR00887">
    <property type="entry name" value="SSRCOGNITION"/>
</dbReference>
<evidence type="ECO:0000313" key="21">
    <source>
        <dbReference type="Proteomes" id="UP001488838"/>
    </source>
</evidence>
<feature type="compositionally biased region" description="Low complexity" evidence="18">
    <location>
        <begin position="1061"/>
        <end position="1092"/>
    </location>
</feature>
<feature type="region of interest" description="Disordered" evidence="18">
    <location>
        <begin position="2425"/>
        <end position="2578"/>
    </location>
</feature>
<evidence type="ECO:0000256" key="2">
    <source>
        <dbReference type="ARBA" id="ARBA00004604"/>
    </source>
</evidence>
<dbReference type="Pfam" id="PF15327">
    <property type="entry name" value="Tankyrase_bdg_C"/>
    <property type="match status" value="1"/>
</dbReference>
<evidence type="ECO:0000256" key="16">
    <source>
        <dbReference type="ARBA" id="ARBA00083607"/>
    </source>
</evidence>
<evidence type="ECO:0000256" key="1">
    <source>
        <dbReference type="ARBA" id="ARBA00004286"/>
    </source>
</evidence>
<dbReference type="GO" id="GO:0005730">
    <property type="term" value="C:nucleolus"/>
    <property type="evidence" value="ECO:0007669"/>
    <property type="project" value="UniProtKB-SubCell"/>
</dbReference>
<dbReference type="InterPro" id="IPR009071">
    <property type="entry name" value="HMG_box_dom"/>
</dbReference>
<feature type="compositionally biased region" description="Low complexity" evidence="18">
    <location>
        <begin position="1124"/>
        <end position="1137"/>
    </location>
</feature>
<dbReference type="InterPro" id="IPR035417">
    <property type="entry name" value="SSRP1/POB3_N"/>
</dbReference>
<dbReference type="SUPFAM" id="SSF50729">
    <property type="entry name" value="PH domain-like"/>
    <property type="match status" value="1"/>
</dbReference>
<sequence length="2578" mass="278595">MAETLEFNDIFQEVKGSMNDGRLRLSRQGIIFKNSKTGKVDNIQAGELTEGIWRRVALGHGLKLLTKNGHVYKYDGFRESEFEKLSDFFKTHYRLELMEKDLCVKGWNWGTVKFGGQLLSFDIGDQPVFEIPLSNVSQCTTGKNEVTLEFHQNDDAEVSLMEVRFYVPPTQEDGVDPVEAFAQNVLSKADVIQATGDAICIFRELQCLTPRGRYDIRIYPTFLHLHGKTFDYKIPYTTVLRLFLLPHKDQRQMFFVISLDPPIKQGQTRYHFLILLFSKDEDISLTLNMNEEEVEKRFEGRLTKNMSGSLYEMVSRVMKALVNRKITVPGNFQGHSGAQCITCSYKASSGLLYPLERGFIYVHKPPVHIRFDEISFVNFARGTTTTRSFDFEIETKQGTQYTFSSIEREEYGKLFDFVNAKKLNIKNRGLKEGMNPSYDDYADSDEDQHDAYLERMKEEGKIREENANDSSDDSGEETDESFNPGEEEDDVAEEFDSNASASSSSNEGDSDREEKKRKQLKRAKMAKDRKSRKKSSEGKKGKDPNAPKRPMSAYMLWLNASREKIKSDHPGISITDLSKKAGEIWKGMSKEKKEASSRGQEGGEKGAEWDRKAEDARREYEKAMKEYEGGRGESSKRDKSKKKKKVKAKMEKKSTPSRGSSSKSSSRQLSESFKSKEFVSSDESSSGENKSKKKRRRSEVRQECGVQGHASVGAGMAPCDLGTDWVRVCSVCYSALKDPSPALTFPTVGKKLLPALFKWLQLQQGSCEGPPPVMKVRETTAMASPLPQEMGEEMAPAGSEPGDPRAKPPVKPKPRTLPSKPALPAKPSLLVPVGPRPPRGPLAELPSARKMNMLAGPQPYGVSKRPLPFAPRPATEAPAVEVTQDFGKEDAGKEDLPPLTPPARCAALAGVRKAPAPFRPSSERFASSTVEEILAKMEQPRKDIPASPDRLWGSRLTFNHDGSSRYGPRTYGTPGPREDDKITGKGQSLEGTTKSPVESQEEPSKTPEERSITSSPAMNGDLAKPTSSEPPADVSKTWITPSSDPISEHRGCTSTVLTADVSVPASAPASVPTSESPRLSSHQSSPHHSQFSGTPSPAASEAAVCPHVTPASSSATLPDEHPCLSPSSELPSEAAPATFRPSSSPVETVSGHHSPEQPPAVLTQPLIEEAELTDLTRTFPCGEEAVARGRTEPCPSSLAQRRFSEGVLRPPNQDQEKLGGSLVALPQDQGSQSALDRPFGSGTESNWSLSQSFEWTFPTKPSGLGVWRLDSPPPSPITEASEAAEAAEAGSWPVSAREEGVSQLGPGAPSSPESPERPISGVQGSDPGVSLPQRDDVESQPPAPAVLSSTPLLQAEEGYEDQEPPAGRESPIALATREAALPVLEPVLGQQQPTSPDQPCILFVPDVPDPGQALPSEEEVVTLGWAETTQPRTEAQDPCRVSPEPTGPESSSRWLDDLLASPPPNSGSARRAAGSELKDIQSSNTCSEDVSDSIGFWAGLPELQLLPGQEQGQGRREPEPSDRSWLGEQPSPVLVPGSPSSPRVVSRGMWGMACSGEREASMSVLERLLANAALRDEAGRLRSPEPQARPPSGGLLGWAQKDLQSEFGVAADSHPSSFGPSSWSQDASQNHSLGGRSPGGDPSLGNRDWSSKCGQGEWAGRCSLGQEVIGASGGQDESEVSVHEWTVGKPAQLSAQGPESDAQEWEFRKRDSQGTYSSRDIELQDQEFGKRDSLGSFSTRDASLPDWEFGKRDADEKRQELGMKDLSSGYSSHDAEKQDREFEKRDSVPDIRGSPATAQQDQEFGKSSWLQDYSGGSRALSLQDRGFGPRTLSSGFSPEEAQQQDEEFEKKIPSGEDGFHEASRDMGQLEEGESGDLLNPSTPKLQDGAIRQKDQGNWQDGGSSQEITGLQGRIQAGGSQSPSNVDSEDTERGQRGWAGEFGLGVAGQSEAAFSPGNQDWSRELCVEAPGSGYKFGIIGDDRVSGPGLSPSEKMGSGHFVPPGETKAAGALDWSDQLGLRNLEVSSCVSSGHPSEAGENVVGQMGWSANLGLNNGDLTRHLGTGGSEEPRGMGVGEKNWTSDSEVRSRDLSGQGERGGHSQARESGVGQPDWSGVEAGEFLKLRERGVGQADWTPDLGLRNVAPGAGCSPGEPRELGVGQVDWSDSLGRRDLEVSCDLESGGSRGCGVGQMNWTQDLGFRNLNLCGAPSEVRECGVGRVGPGLELDPKNSGSLSPGLENEDPLETRELGVGETSGPDTQDEGSSSPSLETHPEDTGMDTGEAPGLASPGRCLARSPPSGSQSLLEGMMAASTAKAPTQRESAASGLRVLLEEEGTMAGAGQGEPEESSRDPLPPSRPQPDGEASQVEEVDGTWNLTRGARQDEQGSALPPQRPPRGPLPSCPSEDFSFIEDTEILDSAMYRSRANLGRKRGHRAPAIRPGGTLGLSETADSDARLFQDSTEPRASRVPSSDEEVAEEPQSRRTRMSLGTKGLKVNLFPGLSPSALKAKLRSRNRSAEEGEATESKSSQKESSVQRSKSCKVPGLGKPLTLPPKPEKSSGSEGSSPNWLQALKLKKKKI</sequence>
<dbReference type="SMART" id="SM01319">
    <property type="entry name" value="Tankyrase_bdg_C"/>
    <property type="match status" value="1"/>
</dbReference>
<evidence type="ECO:0000256" key="13">
    <source>
        <dbReference type="ARBA" id="ARBA00029713"/>
    </source>
</evidence>
<feature type="compositionally biased region" description="Polar residues" evidence="18">
    <location>
        <begin position="1895"/>
        <end position="1908"/>
    </location>
</feature>
<evidence type="ECO:0000256" key="18">
    <source>
        <dbReference type="SAM" id="MobiDB-lite"/>
    </source>
</evidence>
<dbReference type="FunFam" id="2.30.29.30:FF:000098">
    <property type="entry name" value="Fact complex subunit ssrp1"/>
    <property type="match status" value="1"/>
</dbReference>
<dbReference type="Pfam" id="PF17292">
    <property type="entry name" value="POB3_N"/>
    <property type="match status" value="1"/>
</dbReference>
<evidence type="ECO:0000259" key="19">
    <source>
        <dbReference type="PROSITE" id="PS50118"/>
    </source>
</evidence>
<reference evidence="20 21" key="1">
    <citation type="journal article" date="2023" name="bioRxiv">
        <title>Conserved and derived expression patterns and positive selection on dental genes reveal complex evolutionary context of ever-growing rodent molars.</title>
        <authorList>
            <person name="Calamari Z.T."/>
            <person name="Song A."/>
            <person name="Cohen E."/>
            <person name="Akter M."/>
            <person name="Roy R.D."/>
            <person name="Hallikas O."/>
            <person name="Christensen M.M."/>
            <person name="Li P."/>
            <person name="Marangoni P."/>
            <person name="Jernvall J."/>
            <person name="Klein O.D."/>
        </authorList>
    </citation>
    <scope>NUCLEOTIDE SEQUENCE [LARGE SCALE GENOMIC DNA]</scope>
    <source>
        <strain evidence="20">V071</strain>
    </source>
</reference>
<feature type="compositionally biased region" description="Basic residues" evidence="18">
    <location>
        <begin position="638"/>
        <end position="647"/>
    </location>
</feature>
<dbReference type="InterPro" id="IPR011993">
    <property type="entry name" value="PH-like_dom_sf"/>
</dbReference>
<dbReference type="GO" id="GO:0006302">
    <property type="term" value="P:double-strand break repair"/>
    <property type="evidence" value="ECO:0007669"/>
    <property type="project" value="TreeGrafter"/>
</dbReference>
<dbReference type="EMBL" id="JBBHLL010000059">
    <property type="protein sequence ID" value="KAK7822328.1"/>
    <property type="molecule type" value="Genomic_DNA"/>
</dbReference>
<evidence type="ECO:0000256" key="4">
    <source>
        <dbReference type="ARBA" id="ARBA00016104"/>
    </source>
</evidence>
<feature type="region of interest" description="Disordered" evidence="18">
    <location>
        <begin position="1228"/>
        <end position="1247"/>
    </location>
</feature>
<feature type="compositionally biased region" description="Basic and acidic residues" evidence="18">
    <location>
        <begin position="534"/>
        <end position="546"/>
    </location>
</feature>
<feature type="region of interest" description="Disordered" evidence="18">
    <location>
        <begin position="1669"/>
        <end position="1941"/>
    </location>
</feature>
<keyword evidence="9 17" id="KW-0238">DNA-binding</keyword>
<evidence type="ECO:0000256" key="3">
    <source>
        <dbReference type="ARBA" id="ARBA00010060"/>
    </source>
</evidence>
<feature type="compositionally biased region" description="Basic and acidic residues" evidence="18">
    <location>
        <begin position="1773"/>
        <end position="1789"/>
    </location>
</feature>
<dbReference type="Gene3D" id="2.30.29.150">
    <property type="match status" value="1"/>
</dbReference>
<feature type="compositionally biased region" description="Low complexity" evidence="18">
    <location>
        <begin position="1530"/>
        <end position="1544"/>
    </location>
</feature>
<feature type="compositionally biased region" description="Low complexity" evidence="18">
    <location>
        <begin position="1310"/>
        <end position="1320"/>
    </location>
</feature>
<dbReference type="Pfam" id="PF03531">
    <property type="entry name" value="SSrecog"/>
    <property type="match status" value="1"/>
</dbReference>
<dbReference type="CDD" id="cd13231">
    <property type="entry name" value="PH2_SSRP1-like"/>
    <property type="match status" value="1"/>
</dbReference>
<feature type="compositionally biased region" description="Basic residues" evidence="18">
    <location>
        <begin position="515"/>
        <end position="533"/>
    </location>
</feature>
<feature type="compositionally biased region" description="Low complexity" evidence="18">
    <location>
        <begin position="2529"/>
        <end position="2548"/>
    </location>
</feature>
<feature type="compositionally biased region" description="Basic and acidic residues" evidence="18">
    <location>
        <begin position="1002"/>
        <end position="1011"/>
    </location>
</feature>
<dbReference type="PANTHER" id="PTHR22042:SF2">
    <property type="entry name" value="182 KDA TANKYRASE-1-BINDING PROTEIN"/>
    <property type="match status" value="1"/>
</dbReference>
<dbReference type="InterPro" id="IPR036910">
    <property type="entry name" value="HMG_box_dom_sf"/>
</dbReference>
<feature type="compositionally biased region" description="Basic and acidic residues" evidence="18">
    <location>
        <begin position="933"/>
        <end position="944"/>
    </location>
</feature>
<keyword evidence="8" id="KW-0805">Transcription regulation</keyword>
<dbReference type="Pfam" id="PF00505">
    <property type="entry name" value="HMG_box"/>
    <property type="match status" value="1"/>
</dbReference>
<dbReference type="Pfam" id="PF08512">
    <property type="entry name" value="Rttp106-like_middle"/>
    <property type="match status" value="1"/>
</dbReference>
<dbReference type="FunFam" id="2.30.29.30:FF:000119">
    <property type="entry name" value="FACT complex subunit SSRP1"/>
    <property type="match status" value="1"/>
</dbReference>
<dbReference type="SUPFAM" id="SSF47095">
    <property type="entry name" value="HMG-box"/>
    <property type="match status" value="1"/>
</dbReference>
<dbReference type="Pfam" id="PF21092">
    <property type="entry name" value="SSRP1_C"/>
    <property type="match status" value="1"/>
</dbReference>
<comment type="caution">
    <text evidence="20">The sequence shown here is derived from an EMBL/GenBank/DDBJ whole genome shotgun (WGS) entry which is preliminary data.</text>
</comment>
<dbReference type="GO" id="GO:0003677">
    <property type="term" value="F:DNA binding"/>
    <property type="evidence" value="ECO:0007669"/>
    <property type="project" value="UniProtKB-UniRule"/>
</dbReference>
<dbReference type="Proteomes" id="UP001488838">
    <property type="component" value="Unassembled WGS sequence"/>
</dbReference>
<dbReference type="PANTHER" id="PTHR22042">
    <property type="entry name" value="TANKYRASE 1 BINDING PROTEIN"/>
    <property type="match status" value="1"/>
</dbReference>
<keyword evidence="7" id="KW-0227">DNA damage</keyword>
<evidence type="ECO:0000256" key="6">
    <source>
        <dbReference type="ARBA" id="ARBA00022705"/>
    </source>
</evidence>
<dbReference type="PROSITE" id="PS50118">
    <property type="entry name" value="HMG_BOX_2"/>
    <property type="match status" value="1"/>
</dbReference>
<feature type="region of interest" description="Disordered" evidence="18">
    <location>
        <begin position="915"/>
        <end position="1163"/>
    </location>
</feature>
<evidence type="ECO:0000256" key="11">
    <source>
        <dbReference type="ARBA" id="ARBA00023204"/>
    </source>
</evidence>
<feature type="compositionally biased region" description="Basic and acidic residues" evidence="18">
    <location>
        <begin position="1719"/>
        <end position="1733"/>
    </location>
</feature>
<accession>A0AAW0J718</accession>
<feature type="compositionally biased region" description="Low complexity" evidence="18">
    <location>
        <begin position="1499"/>
        <end position="1512"/>
    </location>
</feature>
<protein>
    <recommendedName>
        <fullName evidence="4">FACT complex subunit SSRP1</fullName>
    </recommendedName>
    <alternativeName>
        <fullName evidence="15">FACT complex subunit Ssrp1</fullName>
    </alternativeName>
    <alternativeName>
        <fullName evidence="14 16">Facilitates Chromatin transcription complex subunit SSRP1</fullName>
    </alternativeName>
    <alternativeName>
        <fullName evidence="13">Structure-specific recognition protein 1</fullName>
    </alternativeName>
</protein>